<feature type="chain" id="PRO_5028989834" evidence="4">
    <location>
        <begin position="25"/>
        <end position="331"/>
    </location>
</feature>
<dbReference type="InterPro" id="IPR038404">
    <property type="entry name" value="TRAP_DctP_sf"/>
</dbReference>
<evidence type="ECO:0000313" key="5">
    <source>
        <dbReference type="EMBL" id="QNS15725.1"/>
    </source>
</evidence>
<accession>A0A7H1C420</accession>
<gene>
    <name evidence="5" type="ORF">ICJ55_02950</name>
</gene>
<dbReference type="InterPro" id="IPR018389">
    <property type="entry name" value="DctP_fam"/>
</dbReference>
<keyword evidence="2" id="KW-0813">Transport</keyword>
<dbReference type="FunFam" id="3.40.190.170:FF:000001">
    <property type="entry name" value="TRAP dicarboxylate transporter, DctP subunit"/>
    <property type="match status" value="1"/>
</dbReference>
<reference evidence="5 6" key="1">
    <citation type="submission" date="2020-09" db="EMBL/GenBank/DDBJ databases">
        <title>Mannheimia bovis sp.nov., isolated from a cow.</title>
        <authorList>
            <person name="Li F."/>
        </authorList>
    </citation>
    <scope>NUCLEOTIDE SEQUENCE [LARGE SCALE GENOMIC DNA]</scope>
    <source>
        <strain evidence="5 6">ZY190616</strain>
    </source>
</reference>
<keyword evidence="3 4" id="KW-0732">Signal</keyword>
<dbReference type="GO" id="GO:0030288">
    <property type="term" value="C:outer membrane-bounded periplasmic space"/>
    <property type="evidence" value="ECO:0007669"/>
    <property type="project" value="InterPro"/>
</dbReference>
<evidence type="ECO:0000256" key="2">
    <source>
        <dbReference type="ARBA" id="ARBA00022448"/>
    </source>
</evidence>
<dbReference type="PANTHER" id="PTHR33376:SF7">
    <property type="entry name" value="C4-DICARBOXYLATE-BINDING PROTEIN DCTB"/>
    <property type="match status" value="1"/>
</dbReference>
<dbReference type="Proteomes" id="UP000576260">
    <property type="component" value="Chromosome"/>
</dbReference>
<dbReference type="RefSeq" id="WP_188157253.1">
    <property type="nucleotide sequence ID" value="NZ_CP061280.1"/>
</dbReference>
<comment type="similarity">
    <text evidence="1">Belongs to the bacterial solute-binding protein 7 family.</text>
</comment>
<keyword evidence="6" id="KW-1185">Reference proteome</keyword>
<dbReference type="Gene3D" id="3.40.190.170">
    <property type="entry name" value="Bacterial extracellular solute-binding protein, family 7"/>
    <property type="match status" value="1"/>
</dbReference>
<dbReference type="NCBIfam" id="NF037995">
    <property type="entry name" value="TRAP_S1"/>
    <property type="match status" value="1"/>
</dbReference>
<dbReference type="InterPro" id="IPR004682">
    <property type="entry name" value="TRAP_DctP"/>
</dbReference>
<feature type="signal peptide" evidence="4">
    <location>
        <begin position="1"/>
        <end position="24"/>
    </location>
</feature>
<dbReference type="GO" id="GO:0015740">
    <property type="term" value="P:C4-dicarboxylate transport"/>
    <property type="evidence" value="ECO:0007669"/>
    <property type="project" value="TreeGrafter"/>
</dbReference>
<evidence type="ECO:0000256" key="3">
    <source>
        <dbReference type="ARBA" id="ARBA00022729"/>
    </source>
</evidence>
<dbReference type="NCBIfam" id="TIGR00787">
    <property type="entry name" value="dctP"/>
    <property type="match status" value="1"/>
</dbReference>
<dbReference type="Pfam" id="PF03480">
    <property type="entry name" value="DctP"/>
    <property type="match status" value="1"/>
</dbReference>
<dbReference type="GO" id="GO:0055085">
    <property type="term" value="P:transmembrane transport"/>
    <property type="evidence" value="ECO:0007669"/>
    <property type="project" value="InterPro"/>
</dbReference>
<dbReference type="PANTHER" id="PTHR33376">
    <property type="match status" value="1"/>
</dbReference>
<evidence type="ECO:0000256" key="4">
    <source>
        <dbReference type="SAM" id="SignalP"/>
    </source>
</evidence>
<proteinExistence type="inferred from homology"/>
<protein>
    <submittedName>
        <fullName evidence="5">TRAP transporter substrate-binding protein</fullName>
    </submittedName>
</protein>
<sequence length="331" mass="37278">MLKPFKKLAAALAVTAAFSVSAFANDPIVIKFSHVVANETPKGQGALMFQKLVDERLNGKVKVEVYPNSSLYADGKEMEALLLNNVQMLAPSLAKFDKYTPKIQIFDLPFLFDDIKAVERFEQSEAGQSLLKSMEDKGITGLSYWNNDLKQLSANKELREPKDARGLKFRVQASEVLDAQFKALKAVPRKMAFGEMYQGLQTGVVNGAENPYSNIYSQKIHEVQKFITESNHGLLSYMVIVNTEFWNKIPEDVRVELTKILDEVSVEVNKQSHDLNQSDKKKIVDSGASQIITLTNEQREKWREAMRPVWKQFEEAIGADLIKAAEASNKQ</sequence>
<dbReference type="CDD" id="cd13674">
    <property type="entry name" value="PBP2_TRAP_SBP_like_1"/>
    <property type="match status" value="1"/>
</dbReference>
<dbReference type="AlphaFoldDB" id="A0A7H1C420"/>
<evidence type="ECO:0000313" key="6">
    <source>
        <dbReference type="Proteomes" id="UP000576260"/>
    </source>
</evidence>
<dbReference type="KEGG" id="mbos:ICJ55_02950"/>
<name>A0A7H1C420_9PAST</name>
<dbReference type="EMBL" id="CP061280">
    <property type="protein sequence ID" value="QNS15725.1"/>
    <property type="molecule type" value="Genomic_DNA"/>
</dbReference>
<dbReference type="PIRSF" id="PIRSF006470">
    <property type="entry name" value="DctB"/>
    <property type="match status" value="1"/>
</dbReference>
<evidence type="ECO:0000256" key="1">
    <source>
        <dbReference type="ARBA" id="ARBA00009023"/>
    </source>
</evidence>
<organism evidence="5 6">
    <name type="scientific">Mannheimia bovis</name>
    <dbReference type="NCBI Taxonomy" id="2770636"/>
    <lineage>
        <taxon>Bacteria</taxon>
        <taxon>Pseudomonadati</taxon>
        <taxon>Pseudomonadota</taxon>
        <taxon>Gammaproteobacteria</taxon>
        <taxon>Pasteurellales</taxon>
        <taxon>Pasteurellaceae</taxon>
        <taxon>Mannheimia</taxon>
    </lineage>
</organism>